<evidence type="ECO:0000256" key="2">
    <source>
        <dbReference type="SAM" id="MobiDB-lite"/>
    </source>
</evidence>
<name>A0A4Q9PPZ1_9APHY</name>
<feature type="region of interest" description="Disordered" evidence="2">
    <location>
        <begin position="226"/>
        <end position="251"/>
    </location>
</feature>
<feature type="region of interest" description="Disordered" evidence="2">
    <location>
        <begin position="271"/>
        <end position="413"/>
    </location>
</feature>
<feature type="coiled-coil region" evidence="1">
    <location>
        <begin position="505"/>
        <end position="539"/>
    </location>
</feature>
<evidence type="ECO:0000256" key="1">
    <source>
        <dbReference type="SAM" id="Coils"/>
    </source>
</evidence>
<evidence type="ECO:0008006" key="5">
    <source>
        <dbReference type="Google" id="ProtNLM"/>
    </source>
</evidence>
<protein>
    <recommendedName>
        <fullName evidence="5">BZIP domain-containing protein</fullName>
    </recommendedName>
</protein>
<feature type="compositionally biased region" description="Acidic residues" evidence="2">
    <location>
        <begin position="232"/>
        <end position="245"/>
    </location>
</feature>
<accession>A0A4Q9PPZ1</accession>
<feature type="compositionally biased region" description="Polar residues" evidence="2">
    <location>
        <begin position="103"/>
        <end position="120"/>
    </location>
</feature>
<dbReference type="EMBL" id="ML145152">
    <property type="protein sequence ID" value="TBU56393.1"/>
    <property type="molecule type" value="Genomic_DNA"/>
</dbReference>
<feature type="compositionally biased region" description="Polar residues" evidence="2">
    <location>
        <begin position="181"/>
        <end position="190"/>
    </location>
</feature>
<dbReference type="STRING" id="114155.A0A4Q9PPZ1"/>
<dbReference type="AlphaFoldDB" id="A0A4Q9PPZ1"/>
<dbReference type="CDD" id="cd14686">
    <property type="entry name" value="bZIP"/>
    <property type="match status" value="1"/>
</dbReference>
<keyword evidence="1" id="KW-0175">Coiled coil</keyword>
<gene>
    <name evidence="3" type="ORF">BD310DRAFT_978913</name>
</gene>
<proteinExistence type="predicted"/>
<feature type="compositionally biased region" description="Polar residues" evidence="2">
    <location>
        <begin position="1"/>
        <end position="10"/>
    </location>
</feature>
<reference evidence="3 4" key="1">
    <citation type="submission" date="2019-01" db="EMBL/GenBank/DDBJ databases">
        <title>Draft genome sequences of three monokaryotic isolates of the white-rot basidiomycete fungus Dichomitus squalens.</title>
        <authorList>
            <consortium name="DOE Joint Genome Institute"/>
            <person name="Lopez S.C."/>
            <person name="Andreopoulos B."/>
            <person name="Pangilinan J."/>
            <person name="Lipzen A."/>
            <person name="Riley R."/>
            <person name="Ahrendt S."/>
            <person name="Ng V."/>
            <person name="Barry K."/>
            <person name="Daum C."/>
            <person name="Grigoriev I.V."/>
            <person name="Hilden K.S."/>
            <person name="Makela M.R."/>
            <person name="de Vries R.P."/>
        </authorList>
    </citation>
    <scope>NUCLEOTIDE SEQUENCE [LARGE SCALE GENOMIC DNA]</scope>
    <source>
        <strain evidence="3 4">CBS 464.89</strain>
    </source>
</reference>
<sequence length="540" mass="57434">MARSPATPSSTHKRPRTPSPSARSASLVDISGTPKHRRTDGAIPSTGTRTRSNSPISTPASRAARNAAIEKALREVQRTASQQPLKSIDQALAAAASQEKQKTPSGNSPLPPRTNASSSRSSRKELIEAALQQAQSSRLSDAGIGSMATPPSPSPSPSSVSQNPTLVPKIAQPHSSGVGLSLSQATQSDAGYSITDEIQQVDMEDESEDDIEDADMAELELEVEDKAIQTDPVEDDEEGSDEYSVIDDFWSSPPPHSVIGSPVSSIPFTLPATGMEVDNDADLGSAVPDSAHLQGSERAPERVSWASPAPFPPQTPSSGRAGSLRPHAFGGNVSEADSGGHGTSMLLTPPGSSHFDRHSTQGNVSPSTSRRGPGSVDSPLLHERQYRGLDSSRSPSPSPTKGEGKSRDLPRSQWQMIQDDPRRDVQENPFHERAAALRTAAVHAGSPNSSFIEAAVEAERQSGSSDVLPGSLSADIVEQQVASFAALPEYIRRLERKERAAQRSAEIKAKKIADLEAEIQRLRNTNRALEETVAALQVRR</sequence>
<feature type="region of interest" description="Disordered" evidence="2">
    <location>
        <begin position="1"/>
        <end position="64"/>
    </location>
</feature>
<feature type="compositionally biased region" description="Polar residues" evidence="2">
    <location>
        <begin position="45"/>
        <end position="60"/>
    </location>
</feature>
<dbReference type="Proteomes" id="UP000292082">
    <property type="component" value="Unassembled WGS sequence"/>
</dbReference>
<feature type="region of interest" description="Disordered" evidence="2">
    <location>
        <begin position="76"/>
        <end position="190"/>
    </location>
</feature>
<evidence type="ECO:0000313" key="4">
    <source>
        <dbReference type="Proteomes" id="UP000292082"/>
    </source>
</evidence>
<evidence type="ECO:0000313" key="3">
    <source>
        <dbReference type="EMBL" id="TBU56393.1"/>
    </source>
</evidence>
<organism evidence="3 4">
    <name type="scientific">Dichomitus squalens</name>
    <dbReference type="NCBI Taxonomy" id="114155"/>
    <lineage>
        <taxon>Eukaryota</taxon>
        <taxon>Fungi</taxon>
        <taxon>Dikarya</taxon>
        <taxon>Basidiomycota</taxon>
        <taxon>Agaricomycotina</taxon>
        <taxon>Agaricomycetes</taxon>
        <taxon>Polyporales</taxon>
        <taxon>Polyporaceae</taxon>
        <taxon>Dichomitus</taxon>
    </lineage>
</organism>
<feature type="compositionally biased region" description="Polar residues" evidence="2">
    <location>
        <begin position="360"/>
        <end position="370"/>
    </location>
</feature>
<keyword evidence="4" id="KW-1185">Reference proteome</keyword>